<name>A0A7C1NEX0_UNCW3</name>
<organism evidence="1">
    <name type="scientific">candidate division WOR-3 bacterium</name>
    <dbReference type="NCBI Taxonomy" id="2052148"/>
    <lineage>
        <taxon>Bacteria</taxon>
        <taxon>Bacteria division WOR-3</taxon>
    </lineage>
</organism>
<dbReference type="AlphaFoldDB" id="A0A7C1NEX0"/>
<protein>
    <submittedName>
        <fullName evidence="1">Uncharacterized protein</fullName>
    </submittedName>
</protein>
<gene>
    <name evidence="1" type="ORF">ENP94_03395</name>
    <name evidence="2" type="ORF">ENS16_04235</name>
</gene>
<evidence type="ECO:0000313" key="2">
    <source>
        <dbReference type="EMBL" id="HFJ53880.1"/>
    </source>
</evidence>
<sequence>MKDLAVVGLIAVLILTPVSCKKQDVAADRAAIMALVEQDTIHFATSTSHDSTAGGGYFTAGETLFFWWRGPQTHDTALIEVEVKGDSAVVSWSRHNYGYLHILAQLPDTALQLWNKRLVETVRLQAIFRREGKEADTDRGWRLKFISLATGTSDSVNTVRIDSLRIQSSLRELVIRAPLATFFPVDSLFWFTPGEEVTVTLYTNATEGAAFLHTFILIWPFYVRVPFNYLGEGVFQGTWHAQLMPSFRFAIFDLITRSTIRTPDAPYDFNGWLFPYRVRTAD</sequence>
<dbReference type="EMBL" id="DSTU01000005">
    <property type="protein sequence ID" value="HFJ53880.1"/>
    <property type="molecule type" value="Genomic_DNA"/>
</dbReference>
<proteinExistence type="predicted"/>
<comment type="caution">
    <text evidence="1">The sequence shown here is derived from an EMBL/GenBank/DDBJ whole genome shotgun (WGS) entry which is preliminary data.</text>
</comment>
<accession>A0A7C1NEX0</accession>
<reference evidence="1" key="1">
    <citation type="journal article" date="2020" name="mSystems">
        <title>Genome- and Community-Level Interaction Insights into Carbon Utilization and Element Cycling Functions of Hydrothermarchaeota in Hydrothermal Sediment.</title>
        <authorList>
            <person name="Zhou Z."/>
            <person name="Liu Y."/>
            <person name="Xu W."/>
            <person name="Pan J."/>
            <person name="Luo Z.H."/>
            <person name="Li M."/>
        </authorList>
    </citation>
    <scope>NUCLEOTIDE SEQUENCE [LARGE SCALE GENOMIC DNA]</scope>
    <source>
        <strain evidence="1">SpSt-265</strain>
        <strain evidence="2">SpSt-465</strain>
    </source>
</reference>
<dbReference type="EMBL" id="DSLG01000004">
    <property type="protein sequence ID" value="HEA87037.1"/>
    <property type="molecule type" value="Genomic_DNA"/>
</dbReference>
<evidence type="ECO:0000313" key="1">
    <source>
        <dbReference type="EMBL" id="HEA87037.1"/>
    </source>
</evidence>